<organism evidence="1 2">
    <name type="scientific">Glonium stellatum</name>
    <dbReference type="NCBI Taxonomy" id="574774"/>
    <lineage>
        <taxon>Eukaryota</taxon>
        <taxon>Fungi</taxon>
        <taxon>Dikarya</taxon>
        <taxon>Ascomycota</taxon>
        <taxon>Pezizomycotina</taxon>
        <taxon>Dothideomycetes</taxon>
        <taxon>Pleosporomycetidae</taxon>
        <taxon>Gloniales</taxon>
        <taxon>Gloniaceae</taxon>
        <taxon>Glonium</taxon>
    </lineage>
</organism>
<dbReference type="Proteomes" id="UP000250140">
    <property type="component" value="Unassembled WGS sequence"/>
</dbReference>
<proteinExistence type="predicted"/>
<name>A0A8E2EV57_9PEZI</name>
<reference evidence="1 2" key="1">
    <citation type="journal article" date="2016" name="Nat. Commun.">
        <title>Ectomycorrhizal ecology is imprinted in the genome of the dominant symbiotic fungus Cenococcum geophilum.</title>
        <authorList>
            <consortium name="DOE Joint Genome Institute"/>
            <person name="Peter M."/>
            <person name="Kohler A."/>
            <person name="Ohm R.A."/>
            <person name="Kuo A."/>
            <person name="Krutzmann J."/>
            <person name="Morin E."/>
            <person name="Arend M."/>
            <person name="Barry K.W."/>
            <person name="Binder M."/>
            <person name="Choi C."/>
            <person name="Clum A."/>
            <person name="Copeland A."/>
            <person name="Grisel N."/>
            <person name="Haridas S."/>
            <person name="Kipfer T."/>
            <person name="LaButti K."/>
            <person name="Lindquist E."/>
            <person name="Lipzen A."/>
            <person name="Maire R."/>
            <person name="Meier B."/>
            <person name="Mihaltcheva S."/>
            <person name="Molinier V."/>
            <person name="Murat C."/>
            <person name="Poggeler S."/>
            <person name="Quandt C.A."/>
            <person name="Sperisen C."/>
            <person name="Tritt A."/>
            <person name="Tisserant E."/>
            <person name="Crous P.W."/>
            <person name="Henrissat B."/>
            <person name="Nehls U."/>
            <person name="Egli S."/>
            <person name="Spatafora J.W."/>
            <person name="Grigoriev I.V."/>
            <person name="Martin F.M."/>
        </authorList>
    </citation>
    <scope>NUCLEOTIDE SEQUENCE [LARGE SCALE GENOMIC DNA]</scope>
    <source>
        <strain evidence="1 2">CBS 207.34</strain>
    </source>
</reference>
<dbReference type="OrthoDB" id="3919855at2759"/>
<dbReference type="EMBL" id="KV750285">
    <property type="protein sequence ID" value="OCL05455.1"/>
    <property type="molecule type" value="Genomic_DNA"/>
</dbReference>
<protein>
    <submittedName>
        <fullName evidence="1">Uncharacterized protein</fullName>
    </submittedName>
</protein>
<gene>
    <name evidence="1" type="ORF">AOQ84DRAFT_379578</name>
</gene>
<accession>A0A8E2EV57</accession>
<dbReference type="AlphaFoldDB" id="A0A8E2EV57"/>
<keyword evidence="2" id="KW-1185">Reference proteome</keyword>
<evidence type="ECO:0000313" key="1">
    <source>
        <dbReference type="EMBL" id="OCL05455.1"/>
    </source>
</evidence>
<sequence>MLNGRGVIGLPKDEYIRAAEVATNTATILFYSAGYRRIGDSEWFCFAFDSSHASRKMMPEEDFNLEGELTELAKLERELEQNRITRPFELMIGVSDGFRGHPNDTVCKLLELRGILKPWPQDLFLQTKYGCTFSMYIGGFISPRMCHALVFQAEITGDDLQGDTPAGDSDGLHFDLWEHIPEPARSNMHTNGSMRMGFASFFHHAAAQEWLPNCKNFIERGGNAESVLVTTIQAAMRQDDIIGDGMYLAVQDSAARDGEEHEIHTLLSAEMTASRGL</sequence>
<evidence type="ECO:0000313" key="2">
    <source>
        <dbReference type="Proteomes" id="UP000250140"/>
    </source>
</evidence>